<organism evidence="1">
    <name type="scientific">Glycine max</name>
    <name type="common">Soybean</name>
    <name type="synonym">Glycine hispida</name>
    <dbReference type="NCBI Taxonomy" id="3847"/>
    <lineage>
        <taxon>Eukaryota</taxon>
        <taxon>Viridiplantae</taxon>
        <taxon>Streptophyta</taxon>
        <taxon>Embryophyta</taxon>
        <taxon>Tracheophyta</taxon>
        <taxon>Spermatophyta</taxon>
        <taxon>Magnoliopsida</taxon>
        <taxon>eudicotyledons</taxon>
        <taxon>Gunneridae</taxon>
        <taxon>Pentapetalae</taxon>
        <taxon>rosids</taxon>
        <taxon>fabids</taxon>
        <taxon>Fabales</taxon>
        <taxon>Fabaceae</taxon>
        <taxon>Papilionoideae</taxon>
        <taxon>50 kb inversion clade</taxon>
        <taxon>NPAAA clade</taxon>
        <taxon>indigoferoid/millettioid clade</taxon>
        <taxon>Phaseoleae</taxon>
        <taxon>Glycine</taxon>
        <taxon>Glycine subgen. Soja</taxon>
    </lineage>
</organism>
<evidence type="ECO:0000313" key="1">
    <source>
        <dbReference type="EMBL" id="KRH37797.1"/>
    </source>
</evidence>
<protein>
    <recommendedName>
        <fullName evidence="4">DUF4283 domain-containing protein</fullName>
    </recommendedName>
</protein>
<gene>
    <name evidence="1" type="ORF">GLYMA_09G089800</name>
</gene>
<dbReference type="AlphaFoldDB" id="A0A0R0IBV2"/>
<dbReference type="EnsemblPlants" id="KRH37797">
    <property type="protein sequence ID" value="KRH37797"/>
    <property type="gene ID" value="GLYMA_09G089800"/>
</dbReference>
<dbReference type="Proteomes" id="UP000008827">
    <property type="component" value="Chromosome 9"/>
</dbReference>
<evidence type="ECO:0000313" key="3">
    <source>
        <dbReference type="Proteomes" id="UP000008827"/>
    </source>
</evidence>
<name>A0A0R0IBV2_SOYBN</name>
<keyword evidence="3" id="KW-1185">Reference proteome</keyword>
<evidence type="ECO:0008006" key="4">
    <source>
        <dbReference type="Google" id="ProtNLM"/>
    </source>
</evidence>
<evidence type="ECO:0000313" key="2">
    <source>
        <dbReference type="EnsemblPlants" id="KRH37797"/>
    </source>
</evidence>
<reference evidence="1 2" key="1">
    <citation type="journal article" date="2010" name="Nature">
        <title>Genome sequence of the palaeopolyploid soybean.</title>
        <authorList>
            <person name="Schmutz J."/>
            <person name="Cannon S.B."/>
            <person name="Schlueter J."/>
            <person name="Ma J."/>
            <person name="Mitros T."/>
            <person name="Nelson W."/>
            <person name="Hyten D.L."/>
            <person name="Song Q."/>
            <person name="Thelen J.J."/>
            <person name="Cheng J."/>
            <person name="Xu D."/>
            <person name="Hellsten U."/>
            <person name="May G.D."/>
            <person name="Yu Y."/>
            <person name="Sakurai T."/>
            <person name="Umezawa T."/>
            <person name="Bhattacharyya M.K."/>
            <person name="Sandhu D."/>
            <person name="Valliyodan B."/>
            <person name="Lindquist E."/>
            <person name="Peto M."/>
            <person name="Grant D."/>
            <person name="Shu S."/>
            <person name="Goodstein D."/>
            <person name="Barry K."/>
            <person name="Futrell-Griggs M."/>
            <person name="Abernathy B."/>
            <person name="Du J."/>
            <person name="Tian Z."/>
            <person name="Zhu L."/>
            <person name="Gill N."/>
            <person name="Joshi T."/>
            <person name="Libault M."/>
            <person name="Sethuraman A."/>
            <person name="Zhang X.-C."/>
            <person name="Shinozaki K."/>
            <person name="Nguyen H.T."/>
            <person name="Wing R.A."/>
            <person name="Cregan P."/>
            <person name="Specht J."/>
            <person name="Grimwood J."/>
            <person name="Rokhsar D."/>
            <person name="Stacey G."/>
            <person name="Shoemaker R.C."/>
            <person name="Jackson S.A."/>
        </authorList>
    </citation>
    <scope>NUCLEOTIDE SEQUENCE</scope>
    <source>
        <strain evidence="2">cv. Williams 82</strain>
        <tissue evidence="1">Callus</tissue>
    </source>
</reference>
<reference evidence="2" key="2">
    <citation type="submission" date="2018-02" db="UniProtKB">
        <authorList>
            <consortium name="EnsemblPlants"/>
        </authorList>
    </citation>
    <scope>IDENTIFICATION</scope>
    <source>
        <strain evidence="2">Williams 82</strain>
    </source>
</reference>
<sequence length="101" mass="11689">MYKKMDSESFVRVSSNGTRVSSGGDRVKITNEEFSDWCKPWKGSLMVILLGKKIGFCMMETKLNIVWARKGSIKIIDVPRNYFQVLFTFDEEYNHPLMEGP</sequence>
<dbReference type="Gramene" id="KRH37797">
    <property type="protein sequence ID" value="KRH37797"/>
    <property type="gene ID" value="GLYMA_09G089800"/>
</dbReference>
<proteinExistence type="predicted"/>
<dbReference type="EMBL" id="CM000842">
    <property type="protein sequence ID" value="KRH37797.1"/>
    <property type="molecule type" value="Genomic_DNA"/>
</dbReference>
<reference evidence="1" key="3">
    <citation type="submission" date="2018-07" db="EMBL/GenBank/DDBJ databases">
        <title>WGS assembly of Glycine max.</title>
        <authorList>
            <person name="Schmutz J."/>
            <person name="Cannon S."/>
            <person name="Schlueter J."/>
            <person name="Ma J."/>
            <person name="Mitros T."/>
            <person name="Nelson W."/>
            <person name="Hyten D."/>
            <person name="Song Q."/>
            <person name="Thelen J."/>
            <person name="Cheng J."/>
            <person name="Xu D."/>
            <person name="Hellsten U."/>
            <person name="May G."/>
            <person name="Yu Y."/>
            <person name="Sakurai T."/>
            <person name="Umezawa T."/>
            <person name="Bhattacharyya M."/>
            <person name="Sandhu D."/>
            <person name="Valliyodan B."/>
            <person name="Lindquist E."/>
            <person name="Peto M."/>
            <person name="Grant D."/>
            <person name="Shu S."/>
            <person name="Goodstein D."/>
            <person name="Barry K."/>
            <person name="Futrell-Griggs M."/>
            <person name="Abernathy B."/>
            <person name="Du J."/>
            <person name="Tian Z."/>
            <person name="Zhu L."/>
            <person name="Gill N."/>
            <person name="Joshi T."/>
            <person name="Libault M."/>
            <person name="Sethuraman A."/>
            <person name="Zhang X."/>
            <person name="Shinozaki K."/>
            <person name="Nguyen H."/>
            <person name="Wing R."/>
            <person name="Cregan P."/>
            <person name="Specht J."/>
            <person name="Grimwood J."/>
            <person name="Rokhsar D."/>
            <person name="Stacey G."/>
            <person name="Shoemaker R."/>
            <person name="Jackson S."/>
        </authorList>
    </citation>
    <scope>NUCLEOTIDE SEQUENCE</scope>
    <source>
        <tissue evidence="1">Callus</tissue>
    </source>
</reference>
<dbReference type="InParanoid" id="A0A0R0IBV2"/>
<accession>A0A0R0IBV2</accession>